<dbReference type="Gene3D" id="3.40.109.40">
    <property type="match status" value="1"/>
</dbReference>
<reference evidence="1 2" key="1">
    <citation type="journal article" date="2015" name="Biotechnol. Bioeng.">
        <title>Genome sequence and phenotypic characterization of Caulobacter segnis.</title>
        <authorList>
            <person name="Patel S."/>
            <person name="Fletcher B."/>
            <person name="Scott D.C."/>
            <person name="Ely B."/>
        </authorList>
    </citation>
    <scope>NUCLEOTIDE SEQUENCE [LARGE SCALE GENOMIC DNA]</scope>
    <source>
        <strain evidence="1 2">ERI-2</strain>
    </source>
</reference>
<dbReference type="Proteomes" id="UP000077407">
    <property type="component" value="Unassembled WGS sequence"/>
</dbReference>
<evidence type="ECO:0000313" key="1">
    <source>
        <dbReference type="EMBL" id="OAA83880.1"/>
    </source>
</evidence>
<proteinExistence type="predicted"/>
<dbReference type="GO" id="GO:0008705">
    <property type="term" value="F:methionine synthase activity"/>
    <property type="evidence" value="ECO:0007669"/>
    <property type="project" value="InterPro"/>
</dbReference>
<organism evidence="1 2">
    <name type="scientific">Clostridium ljungdahlii</name>
    <dbReference type="NCBI Taxonomy" id="1538"/>
    <lineage>
        <taxon>Bacteria</taxon>
        <taxon>Bacillati</taxon>
        <taxon>Bacillota</taxon>
        <taxon>Clostridia</taxon>
        <taxon>Eubacteriales</taxon>
        <taxon>Clostridiaceae</taxon>
        <taxon>Clostridium</taxon>
    </lineage>
</organism>
<dbReference type="InterPro" id="IPR037010">
    <property type="entry name" value="VitB12-dep_Met_synth_activ_sf"/>
</dbReference>
<sequence>MNIISNFKFQLNKDRVIKMVQSYGKMPQYNELDKMYKNLLPILKDHSNPLGIFKMEEKDESINLNMLSKCKFTIYCLITLGEKCTNKINEMFESGNFYEALLLDSMSSNYLFNMSSQLHHIICSKASKINLGITHKVSPGDGEIELEYQNNILSKLKDAEFHNVKMVNNCVYPHKSLTYVYGADASISVNGDDHCCSRCSNIFCSMRHIEKENNYAVEKAINCA</sequence>
<accession>A0A168LYT0</accession>
<dbReference type="OrthoDB" id="2034596at2"/>
<name>A0A168LYT0_9CLOT</name>
<dbReference type="RefSeq" id="WP_063556342.1">
    <property type="nucleotide sequence ID" value="NZ_LITT01000046.1"/>
</dbReference>
<dbReference type="EMBL" id="LITT01000046">
    <property type="protein sequence ID" value="OAA83880.1"/>
    <property type="molecule type" value="Genomic_DNA"/>
</dbReference>
<dbReference type="PATRIC" id="fig|1538.10.peg.3029"/>
<dbReference type="SUPFAM" id="SSF56507">
    <property type="entry name" value="Methionine synthase activation domain-like"/>
    <property type="match status" value="1"/>
</dbReference>
<dbReference type="AlphaFoldDB" id="A0A168LYT0"/>
<evidence type="ECO:0000313" key="2">
    <source>
        <dbReference type="Proteomes" id="UP000077407"/>
    </source>
</evidence>
<comment type="caution">
    <text evidence="1">The sequence shown here is derived from an EMBL/GenBank/DDBJ whole genome shotgun (WGS) entry which is preliminary data.</text>
</comment>
<gene>
    <name evidence="1" type="ORF">WY13_03009</name>
</gene>
<protein>
    <submittedName>
        <fullName evidence="1">Vitamin B12 dependent methionine synthase, activation domain</fullName>
    </submittedName>
</protein>